<sequence>MYQCILPSLRVDLRRVSRLSGLFVPVLFGLYRFLPAHDTQPDPNISTILQLPTDVELCNSHVTTRQPYVSNHHHPYRMALLIPFQERFTELQQFLVHLERFLNNQNVIHTFYVLNQEDDEPRPRILRSGLNIPTPSNISSGINAFRSIHNEARHARDKRTYYHPEVKRLLRTLSGGLDSVNYTVDTRQLLTVNGIPVVFFNVRLHCSVDPEICGPL</sequence>
<dbReference type="PANTHER" id="PTHR19300:SF30">
    <property type="entry name" value="BETA-1,4-GALACTOSYLTRANSFERASE 7"/>
    <property type="match status" value="1"/>
</dbReference>
<dbReference type="InterPro" id="IPR029044">
    <property type="entry name" value="Nucleotide-diphossugar_trans"/>
</dbReference>
<protein>
    <recommendedName>
        <fullName evidence="1">Galactosyltransferase N-terminal domain-containing protein</fullName>
    </recommendedName>
</protein>
<dbReference type="AlphaFoldDB" id="A0A8T0D436"/>
<proteinExistence type="predicted"/>
<gene>
    <name evidence="2" type="ORF">P879_06181</name>
</gene>
<dbReference type="Gene3D" id="3.90.550.10">
    <property type="entry name" value="Spore Coat Polysaccharide Biosynthesis Protein SpsA, Chain A"/>
    <property type="match status" value="2"/>
</dbReference>
<dbReference type="OrthoDB" id="10249667at2759"/>
<dbReference type="Pfam" id="PF13733">
    <property type="entry name" value="Glyco_transf_7N"/>
    <property type="match status" value="1"/>
</dbReference>
<name>A0A8T0D436_9TREM</name>
<dbReference type="GO" id="GO:0005794">
    <property type="term" value="C:Golgi apparatus"/>
    <property type="evidence" value="ECO:0007669"/>
    <property type="project" value="TreeGrafter"/>
</dbReference>
<evidence type="ECO:0000313" key="3">
    <source>
        <dbReference type="Proteomes" id="UP000699462"/>
    </source>
</evidence>
<dbReference type="Proteomes" id="UP000699462">
    <property type="component" value="Unassembled WGS sequence"/>
</dbReference>
<organism evidence="2 3">
    <name type="scientific">Paragonimus westermani</name>
    <dbReference type="NCBI Taxonomy" id="34504"/>
    <lineage>
        <taxon>Eukaryota</taxon>
        <taxon>Metazoa</taxon>
        <taxon>Spiralia</taxon>
        <taxon>Lophotrochozoa</taxon>
        <taxon>Platyhelminthes</taxon>
        <taxon>Trematoda</taxon>
        <taxon>Digenea</taxon>
        <taxon>Plagiorchiida</taxon>
        <taxon>Troglotremata</taxon>
        <taxon>Troglotrematidae</taxon>
        <taxon>Paragonimus</taxon>
    </lineage>
</organism>
<accession>A0A8T0D436</accession>
<dbReference type="GO" id="GO:0030166">
    <property type="term" value="P:proteoglycan biosynthetic process"/>
    <property type="evidence" value="ECO:0007669"/>
    <property type="project" value="TreeGrafter"/>
</dbReference>
<dbReference type="GO" id="GO:0046525">
    <property type="term" value="F:xylosylprotein 4-beta-galactosyltransferase activity"/>
    <property type="evidence" value="ECO:0007669"/>
    <property type="project" value="TreeGrafter"/>
</dbReference>
<dbReference type="GO" id="GO:0005975">
    <property type="term" value="P:carbohydrate metabolic process"/>
    <property type="evidence" value="ECO:0007669"/>
    <property type="project" value="InterPro"/>
</dbReference>
<comment type="caution">
    <text evidence="2">The sequence shown here is derived from an EMBL/GenBank/DDBJ whole genome shotgun (WGS) entry which is preliminary data.</text>
</comment>
<feature type="domain" description="Galactosyltransferase N-terminal" evidence="1">
    <location>
        <begin position="74"/>
        <end position="121"/>
    </location>
</feature>
<dbReference type="EMBL" id="JTDF01018700">
    <property type="protein sequence ID" value="KAF8562615.1"/>
    <property type="molecule type" value="Genomic_DNA"/>
</dbReference>
<evidence type="ECO:0000313" key="2">
    <source>
        <dbReference type="EMBL" id="KAF8562615.1"/>
    </source>
</evidence>
<dbReference type="InterPro" id="IPR003859">
    <property type="entry name" value="Galactosyl_T"/>
</dbReference>
<dbReference type="InterPro" id="IPR027995">
    <property type="entry name" value="Galactosyl_T_N"/>
</dbReference>
<evidence type="ECO:0000259" key="1">
    <source>
        <dbReference type="Pfam" id="PF13733"/>
    </source>
</evidence>
<reference evidence="2 3" key="1">
    <citation type="submission" date="2019-07" db="EMBL/GenBank/DDBJ databases">
        <title>Annotation for the trematode Paragonimus westermani.</title>
        <authorList>
            <person name="Choi Y.-J."/>
        </authorList>
    </citation>
    <scope>NUCLEOTIDE SEQUENCE [LARGE SCALE GENOMIC DNA]</scope>
    <source>
        <strain evidence="2">180907_Pwestermani</strain>
    </source>
</reference>
<keyword evidence="3" id="KW-1185">Reference proteome</keyword>
<dbReference type="PANTHER" id="PTHR19300">
    <property type="entry name" value="BETA-1,4-GALACTOSYLTRANSFERASE"/>
    <property type="match status" value="1"/>
</dbReference>